<dbReference type="Proteomes" id="UP000011541">
    <property type="component" value="Chromosome"/>
</dbReference>
<sequence>MNKRNISALIVLSFSLLLSACSTVTFNQKNEFKYESSEKINRFFFKINQNVDNFVFIPIVSYYNLIIPEAIRDCMHNALDNTNNINSAFNSILQGNCHDAINTLGRFMFNTTMGICGCFDVASKNGLEKIQNDFGTTLAVWGVKTGPYIVLPLIGPSNLRDSAGVFFDLLSNPINILPCGTSCKISFASLLALDSRANLLYATDLLNNIAIDPYTLIRDSYMGKRTMINKYADDTDVPDYEN</sequence>
<dbReference type="GO" id="GO:0120010">
    <property type="term" value="P:intermembrane phospholipid transfer"/>
    <property type="evidence" value="ECO:0007669"/>
    <property type="project" value="TreeGrafter"/>
</dbReference>
<gene>
    <name evidence="4" type="ORF">CONE_0236</name>
</gene>
<evidence type="ECO:0000256" key="1">
    <source>
        <dbReference type="ARBA" id="ARBA00010634"/>
    </source>
</evidence>
<keyword evidence="4" id="KW-0449">Lipoprotein</keyword>
<dbReference type="PRINTS" id="PR01805">
    <property type="entry name" value="VACJLIPOPROT"/>
</dbReference>
<evidence type="ECO:0000313" key="4">
    <source>
        <dbReference type="EMBL" id="AGF48061.1"/>
    </source>
</evidence>
<organism evidence="4 5">
    <name type="scientific">Candidatus Kinetoplastidibacterium stringomonadis TCC290E</name>
    <dbReference type="NCBI Taxonomy" id="1208920"/>
    <lineage>
        <taxon>Bacteria</taxon>
        <taxon>Pseudomonadati</taxon>
        <taxon>Pseudomonadota</taxon>
        <taxon>Betaproteobacteria</taxon>
        <taxon>Candidatus Kinetoplastidibacterium</taxon>
    </lineage>
</organism>
<dbReference type="AlphaFoldDB" id="M1LVE2"/>
<protein>
    <submittedName>
        <fullName evidence="4">Lipoprotein</fullName>
    </submittedName>
</protein>
<name>M1LVE2_9PROT</name>
<dbReference type="PROSITE" id="PS51257">
    <property type="entry name" value="PROKAR_LIPOPROTEIN"/>
    <property type="match status" value="1"/>
</dbReference>
<proteinExistence type="inferred from homology"/>
<evidence type="ECO:0000256" key="2">
    <source>
        <dbReference type="ARBA" id="ARBA00022729"/>
    </source>
</evidence>
<keyword evidence="5" id="KW-1185">Reference proteome</keyword>
<dbReference type="GO" id="GO:0016020">
    <property type="term" value="C:membrane"/>
    <property type="evidence" value="ECO:0007669"/>
    <property type="project" value="InterPro"/>
</dbReference>
<keyword evidence="2 3" id="KW-0732">Signal</keyword>
<evidence type="ECO:0000256" key="3">
    <source>
        <dbReference type="SAM" id="SignalP"/>
    </source>
</evidence>
<dbReference type="RefSeq" id="WP_015396749.1">
    <property type="nucleotide sequence ID" value="NC_020299.1"/>
</dbReference>
<evidence type="ECO:0000313" key="5">
    <source>
        <dbReference type="Proteomes" id="UP000011541"/>
    </source>
</evidence>
<feature type="chain" id="PRO_5004015417" evidence="3">
    <location>
        <begin position="21"/>
        <end position="242"/>
    </location>
</feature>
<accession>M1LVE2</accession>
<dbReference type="PANTHER" id="PTHR30035">
    <property type="entry name" value="LIPOPROTEIN VACJ-RELATED"/>
    <property type="match status" value="1"/>
</dbReference>
<dbReference type="PATRIC" id="fig|1208920.3.peg.29"/>
<feature type="signal peptide" evidence="3">
    <location>
        <begin position="1"/>
        <end position="20"/>
    </location>
</feature>
<dbReference type="EMBL" id="CP003805">
    <property type="protein sequence ID" value="AGF48061.1"/>
    <property type="molecule type" value="Genomic_DNA"/>
</dbReference>
<dbReference type="KEGG" id="kon:CONE_0236"/>
<reference evidence="4 5" key="1">
    <citation type="journal article" date="2013" name="Genome Biol. Evol.">
        <title>Genome evolution and phylogenomic analysis of candidatus kinetoplastibacterium, the betaproteobacterial endosymbionts of strigomonas and angomonas.</title>
        <authorList>
            <person name="Alves J.M."/>
            <person name="Serrano M.G."/>
            <person name="Maia da Silva F."/>
            <person name="Voegtly L.J."/>
            <person name="Matveyev A.V."/>
            <person name="Teixeira M.M."/>
            <person name="Camargo E.P."/>
            <person name="Buck G.A."/>
        </authorList>
    </citation>
    <scope>NUCLEOTIDE SEQUENCE [LARGE SCALE GENOMIC DNA]</scope>
    <source>
        <strain evidence="4 5">TCC290E</strain>
    </source>
</reference>
<dbReference type="eggNOG" id="COG2853">
    <property type="taxonomic scope" value="Bacteria"/>
</dbReference>
<dbReference type="Pfam" id="PF04333">
    <property type="entry name" value="MlaA"/>
    <property type="match status" value="1"/>
</dbReference>
<dbReference type="STRING" id="1208920.CONE_0236"/>
<comment type="similarity">
    <text evidence="1">Belongs to the MlaA family.</text>
</comment>
<dbReference type="InterPro" id="IPR007428">
    <property type="entry name" value="MlaA"/>
</dbReference>
<dbReference type="HOGENOM" id="CLU_059326_3_0_4"/>
<dbReference type="PANTHER" id="PTHR30035:SF3">
    <property type="entry name" value="INTERMEMBRANE PHOSPHOLIPID TRANSPORT SYSTEM LIPOPROTEIN MLAA"/>
    <property type="match status" value="1"/>
</dbReference>